<dbReference type="RefSeq" id="XP_013325328.1">
    <property type="nucleotide sequence ID" value="XM_013469874.1"/>
</dbReference>
<feature type="compositionally biased region" description="Basic and acidic residues" evidence="3">
    <location>
        <begin position="1410"/>
        <end position="1419"/>
    </location>
</feature>
<dbReference type="PANTHER" id="PTHR21512:SF5">
    <property type="entry name" value="TRAFFICKING PROTEIN PARTICLE COMPLEX SUBUNIT 9"/>
    <property type="match status" value="1"/>
</dbReference>
<dbReference type="PANTHER" id="PTHR21512">
    <property type="entry name" value="TRAFFICKING PROTEIN PARTICLE COMPLEX SUBUNIT 9"/>
    <property type="match status" value="1"/>
</dbReference>
<dbReference type="InterPro" id="IPR058565">
    <property type="entry name" value="Ig_TRAPPC9_Trs120_1st"/>
</dbReference>
<name>A0A0F4YLJ3_RASE3</name>
<feature type="region of interest" description="Disordered" evidence="3">
    <location>
        <begin position="248"/>
        <end position="322"/>
    </location>
</feature>
<dbReference type="InterPro" id="IPR013935">
    <property type="entry name" value="Trs120_TRAPPC9"/>
</dbReference>
<dbReference type="InterPro" id="IPR058568">
    <property type="entry name" value="Ig_TRAPPC9_Trs120_4th"/>
</dbReference>
<dbReference type="GeneID" id="25319608"/>
<evidence type="ECO:0000259" key="6">
    <source>
        <dbReference type="Pfam" id="PF26254"/>
    </source>
</evidence>
<dbReference type="GO" id="GO:0005802">
    <property type="term" value="C:trans-Golgi network"/>
    <property type="evidence" value="ECO:0007669"/>
    <property type="project" value="TreeGrafter"/>
</dbReference>
<dbReference type="Pfam" id="PF26282">
    <property type="entry name" value="Ig_TRAPPC9-Trs120_3rd"/>
    <property type="match status" value="1"/>
</dbReference>
<feature type="region of interest" description="Disordered" evidence="3">
    <location>
        <begin position="107"/>
        <end position="136"/>
    </location>
</feature>
<dbReference type="Pfam" id="PF26251">
    <property type="entry name" value="TPR_TRAPPC9-Trs120"/>
    <property type="match status" value="2"/>
</dbReference>
<keyword evidence="2" id="KW-0333">Golgi apparatus</keyword>
<comment type="subcellular location">
    <subcellularLocation>
        <location evidence="1">Golgi apparatus</location>
    </subcellularLocation>
</comment>
<evidence type="ECO:0000313" key="10">
    <source>
        <dbReference type="Proteomes" id="UP000053958"/>
    </source>
</evidence>
<organism evidence="9 10">
    <name type="scientific">Rasamsonia emersonii (strain ATCC 16479 / CBS 393.64 / IMI 116815)</name>
    <dbReference type="NCBI Taxonomy" id="1408163"/>
    <lineage>
        <taxon>Eukaryota</taxon>
        <taxon>Fungi</taxon>
        <taxon>Dikarya</taxon>
        <taxon>Ascomycota</taxon>
        <taxon>Pezizomycotina</taxon>
        <taxon>Eurotiomycetes</taxon>
        <taxon>Eurotiomycetidae</taxon>
        <taxon>Eurotiales</taxon>
        <taxon>Trichocomaceae</taxon>
        <taxon>Rasamsonia</taxon>
    </lineage>
</organism>
<feature type="domain" description="Trs120/TRAPPC9 TPR region" evidence="5">
    <location>
        <begin position="430"/>
        <end position="537"/>
    </location>
</feature>
<comment type="caution">
    <text evidence="9">The sequence shown here is derived from an EMBL/GenBank/DDBJ whole genome shotgun (WGS) entry which is preliminary data.</text>
</comment>
<protein>
    <submittedName>
        <fullName evidence="9">Hypercellular protein HypA</fullName>
    </submittedName>
</protein>
<dbReference type="Pfam" id="PF08626">
    <property type="entry name" value="TRAPPC9-Trs120"/>
    <property type="match status" value="1"/>
</dbReference>
<feature type="domain" description="Trs120/TRAPPC9 N-terminal" evidence="4">
    <location>
        <begin position="5"/>
        <end position="394"/>
    </location>
</feature>
<gene>
    <name evidence="9" type="ORF">T310_7332</name>
</gene>
<feature type="domain" description="Trs120/TRAPPC9 third Ig-like" evidence="7">
    <location>
        <begin position="1086"/>
        <end position="1289"/>
    </location>
</feature>
<evidence type="ECO:0000259" key="7">
    <source>
        <dbReference type="Pfam" id="PF26282"/>
    </source>
</evidence>
<evidence type="ECO:0000313" key="9">
    <source>
        <dbReference type="EMBL" id="KKA18716.1"/>
    </source>
</evidence>
<reference evidence="9 10" key="1">
    <citation type="submission" date="2015-04" db="EMBL/GenBank/DDBJ databases">
        <authorList>
            <person name="Heijne W.H."/>
            <person name="Fedorova N.D."/>
            <person name="Nierman W.C."/>
            <person name="Vollebregt A.W."/>
            <person name="Zhao Z."/>
            <person name="Wu L."/>
            <person name="Kumar M."/>
            <person name="Stam H."/>
            <person name="van den Berg M.A."/>
            <person name="Pel H.J."/>
        </authorList>
    </citation>
    <scope>NUCLEOTIDE SEQUENCE [LARGE SCALE GENOMIC DNA]</scope>
    <source>
        <strain evidence="9 10">CBS 393.64</strain>
    </source>
</reference>
<dbReference type="InterPro" id="IPR058563">
    <property type="entry name" value="Trs120_TRAPPC9_N"/>
</dbReference>
<dbReference type="Proteomes" id="UP000053958">
    <property type="component" value="Unassembled WGS sequence"/>
</dbReference>
<evidence type="ECO:0000259" key="4">
    <source>
        <dbReference type="Pfam" id="PF08626"/>
    </source>
</evidence>
<dbReference type="Pfam" id="PF26280">
    <property type="entry name" value="Ig_TRAPPC9-Trs120_2nd"/>
    <property type="match status" value="1"/>
</dbReference>
<feature type="compositionally biased region" description="Low complexity" evidence="3">
    <location>
        <begin position="252"/>
        <end position="274"/>
    </location>
</feature>
<dbReference type="InterPro" id="IPR058564">
    <property type="entry name" value="TPR_TRAPPC9_Trs120"/>
</dbReference>
<dbReference type="OrthoDB" id="27962at2759"/>
<feature type="domain" description="Trs120/TRAPPC9 fourth Ig-like" evidence="8">
    <location>
        <begin position="1293"/>
        <end position="1469"/>
    </location>
</feature>
<feature type="region of interest" description="Disordered" evidence="3">
    <location>
        <begin position="1410"/>
        <end position="1443"/>
    </location>
</feature>
<evidence type="ECO:0000256" key="3">
    <source>
        <dbReference type="SAM" id="MobiDB-lite"/>
    </source>
</evidence>
<evidence type="ECO:0000259" key="5">
    <source>
        <dbReference type="Pfam" id="PF26251"/>
    </source>
</evidence>
<accession>A0A0F4YLJ3</accession>
<proteinExistence type="predicted"/>
<feature type="compositionally biased region" description="Polar residues" evidence="3">
    <location>
        <begin position="277"/>
        <end position="304"/>
    </location>
</feature>
<evidence type="ECO:0000256" key="1">
    <source>
        <dbReference type="ARBA" id="ARBA00004555"/>
    </source>
</evidence>
<dbReference type="EMBL" id="LASV01000425">
    <property type="protein sequence ID" value="KKA18716.1"/>
    <property type="molecule type" value="Genomic_DNA"/>
</dbReference>
<keyword evidence="10" id="KW-1185">Reference proteome</keyword>
<evidence type="ECO:0000256" key="2">
    <source>
        <dbReference type="ARBA" id="ARBA00023034"/>
    </source>
</evidence>
<dbReference type="STRING" id="1408163.A0A0F4YLJ3"/>
<dbReference type="Pfam" id="PF26254">
    <property type="entry name" value="Ig_TRAPPC9-Trs120_1st"/>
    <property type="match status" value="1"/>
</dbReference>
<feature type="domain" description="Trs120/TRAPPC9 TPR region" evidence="5">
    <location>
        <begin position="539"/>
        <end position="727"/>
    </location>
</feature>
<evidence type="ECO:0000259" key="8">
    <source>
        <dbReference type="Pfam" id="PF26283"/>
    </source>
</evidence>
<sequence length="1471" mass="162239">MGVDPLSPVAPARLNVLLLPVGRIKRSRFLSFAARIQAENVVRLGDVSPDPRPNRNMFTPLAFPNGMILYDLSFSVPPISHLELFPFEIFREPLVVLAIADGAELQDNTKERPGKNQSSPKKDAGVNTPPSPEGLKDLLQELSSVKEQNPKALVCQLLVFEYDGLDKLLSGPEDVIWVPSPQASRPTTMKTVLCDITSLLLGELDQFAKLMQSIPAIESPRASSWGPRRGPELRPRLFDKLMHRMTMPAQLPSAPNGGSESAGSSGRSSPAPGGHESPTTFDEITRSIQLANRSNSTGKQPSSKETSRDRMSVQGMSAADRTKNRIKGRLGVVIGTLYLQSGRWPDALKELVEAASMARAGSDYVWHGKALESILLCLLMLGWAGMDFQIPQVCYPVADKSGSKSSYTSGDTTSSAQTTPGNRVVSLQNLANLLPDLCNNIINLYNRAAAITDEPLPPLVFSETVIRLSRLLTAIRIRDGNLDDNALEHIVMNEPLIPLHQPERPRGAPLLRKSEIANFLFRALPPSPSSDMPATDAEKAFVLKELLSIMIPSLVEARKIGAAEVGIHPAAGLSSLSDTSFDINALDIGHGNMEASIRALLSMIGETYGVQPSAYHEHKRNRPVSAISDSDYDSVAAIVERSFRHVTLNGYGDLNLKIDILKASINLCEALPDFEGVLQYTVELLQTIRGDLMLPETSRIPPLLPPDEQIRLLNNIKRTVGAAHKLGAVGLEAEYWDDFLVRGVELMEFPESKRPFRRSKKDLSTVPVDKSKQEPFLYSPFSKLNGKASESLLIAKESATFKVILQNPYEFDLEIESLRLDSEGGVLEAEVFGVWVPPFSLQEVLVPGVAHTEGTLTITGCIVKVRHCRRRKFPIFAKLWKPEPEKKLKRTGLAAKKPLTERPLSWSSTTSKDGKVVAKLGPETATCSLKVINPQPTVIVQSTSLSQSAVMVLEGETRSFDVTLQNTSSCPVDFVLFTFQDSTTRQLQSALSNKDLLPPEIYELELQLSTKPSLRWRRQGTNPEDVMIAPGQKATFTVEVFGKPGLQDAVVQIDYCHLGTPRDDIPETFYTRQLSLPIMVTVNASVEVTRCDIVPLTGDFAWFNQNHQKSHSSSDDEKSTSLSSLESGIAQFTSMLPRLGVEPYGSDHCLMILDLRNAWPNPLSVTLHVSEHPRADTDSSDEASDGSSTVTGDLQPGQISRFILVLPRIFLDNPHAAIPFLNTGFRRQFVVSATKLSFEAEAASREAFWYREELLKRVFGVWKEEATGREGRVDFRSIRLNPRMVDAMRLEDVEVTFSLSPLHGKDGAVTQTRRSKYVVKTNDFLTLSVKIHNRSSRPIHPLLRLQPGLCNQPSTIALDLSRRLAWTGMLQRVLPVLEGGQTTEVTLGVTVLCRGEYEIGASVEEVRIIKPPSHGKENTTPEGSQSKHGHKVSAQVVHDGNTPPADTFGVDVMKTRRVWHAREYCIIFARD</sequence>
<feature type="domain" description="Trs120/TRAPPC9 first Ig-like" evidence="6">
    <location>
        <begin position="741"/>
        <end position="933"/>
    </location>
</feature>
<dbReference type="InterPro" id="IPR058567">
    <property type="entry name" value="Ig_TRAPPC9_Trs120_3rd"/>
</dbReference>
<dbReference type="Pfam" id="PF26283">
    <property type="entry name" value="Ig_TRAPPC9-Trs120_4th"/>
    <property type="match status" value="1"/>
</dbReference>
<feature type="compositionally biased region" description="Basic and acidic residues" evidence="3">
    <location>
        <begin position="107"/>
        <end position="124"/>
    </location>
</feature>
<feature type="region of interest" description="Disordered" evidence="3">
    <location>
        <begin position="1171"/>
        <end position="1193"/>
    </location>
</feature>